<dbReference type="Proteomes" id="UP000003815">
    <property type="component" value="Unassembled WGS sequence"/>
</dbReference>
<protein>
    <recommendedName>
        <fullName evidence="1">Transposase IS30-like HTH domain-containing protein</fullName>
    </recommendedName>
</protein>
<sequence>MTKKQKHLTLEDRIDIQTGITQQETFRSIAEKIGKDPS</sequence>
<evidence type="ECO:0000313" key="3">
    <source>
        <dbReference type="Proteomes" id="UP000003815"/>
    </source>
</evidence>
<dbReference type="RefSeq" id="WP_004241258.1">
    <property type="nucleotide sequence ID" value="NZ_AFQT01000026.1"/>
</dbReference>
<comment type="caution">
    <text evidence="2">The sequence shown here is derived from an EMBL/GenBank/DDBJ whole genome shotgun (WGS) entry which is preliminary data.</text>
</comment>
<feature type="non-terminal residue" evidence="2">
    <location>
        <position position="38"/>
    </location>
</feature>
<dbReference type="InterPro" id="IPR025246">
    <property type="entry name" value="IS30-like_HTH"/>
</dbReference>
<organism evidence="2 3">
    <name type="scientific">Streptococcus mitis SK1073</name>
    <dbReference type="NCBI Taxonomy" id="1008452"/>
    <lineage>
        <taxon>Bacteria</taxon>
        <taxon>Bacillati</taxon>
        <taxon>Bacillota</taxon>
        <taxon>Bacilli</taxon>
        <taxon>Lactobacillales</taxon>
        <taxon>Streptococcaceae</taxon>
        <taxon>Streptococcus</taxon>
        <taxon>Streptococcus mitis group</taxon>
    </lineage>
</organism>
<feature type="domain" description="Transposase IS30-like HTH" evidence="1">
    <location>
        <begin position="4"/>
        <end position="38"/>
    </location>
</feature>
<evidence type="ECO:0000259" key="1">
    <source>
        <dbReference type="Pfam" id="PF13936"/>
    </source>
</evidence>
<gene>
    <name evidence="2" type="ORF">HMPREF9958_1772</name>
</gene>
<dbReference type="AlphaFoldDB" id="F9HB56"/>
<accession>F9HB56</accession>
<evidence type="ECO:0000313" key="2">
    <source>
        <dbReference type="EMBL" id="EGP69619.1"/>
    </source>
</evidence>
<dbReference type="Pfam" id="PF13936">
    <property type="entry name" value="HTH_38"/>
    <property type="match status" value="1"/>
</dbReference>
<name>F9HB56_STRMT</name>
<proteinExistence type="predicted"/>
<dbReference type="EMBL" id="AFQT01000026">
    <property type="protein sequence ID" value="EGP69619.1"/>
    <property type="molecule type" value="Genomic_DNA"/>
</dbReference>
<reference evidence="2 3" key="1">
    <citation type="submission" date="2011-05" db="EMBL/GenBank/DDBJ databases">
        <authorList>
            <person name="Durkin A.S."/>
            <person name="Radune D."/>
            <person name="Hostetler J."/>
            <person name="Torralba M."/>
            <person name="Gillis M."/>
            <person name="Methe B."/>
            <person name="Sutton G."/>
            <person name="Nelson K.E."/>
        </authorList>
    </citation>
    <scope>NUCLEOTIDE SEQUENCE [LARGE SCALE GENOMIC DNA]</scope>
    <source>
        <strain evidence="2 3">SK1073</strain>
    </source>
</reference>